<feature type="transmembrane region" description="Helical" evidence="1">
    <location>
        <begin position="12"/>
        <end position="32"/>
    </location>
</feature>
<proteinExistence type="predicted"/>
<feature type="transmembrane region" description="Helical" evidence="1">
    <location>
        <begin position="89"/>
        <end position="112"/>
    </location>
</feature>
<protein>
    <submittedName>
        <fullName evidence="2">Uncharacterized protein</fullName>
    </submittedName>
</protein>
<feature type="transmembrane region" description="Helical" evidence="1">
    <location>
        <begin position="52"/>
        <end position="77"/>
    </location>
</feature>
<evidence type="ECO:0000313" key="3">
    <source>
        <dbReference type="Proteomes" id="UP000475862"/>
    </source>
</evidence>
<name>A0A6G0U836_APHGL</name>
<reference evidence="2 3" key="1">
    <citation type="submission" date="2019-08" db="EMBL/GenBank/DDBJ databases">
        <title>The genome of the soybean aphid Biotype 1, its phylome, world population structure and adaptation to the North American continent.</title>
        <authorList>
            <person name="Giordano R."/>
            <person name="Donthu R.K."/>
            <person name="Hernandez A.G."/>
            <person name="Wright C.L."/>
            <person name="Zimin A.V."/>
        </authorList>
    </citation>
    <scope>NUCLEOTIDE SEQUENCE [LARGE SCALE GENOMIC DNA]</scope>
    <source>
        <tissue evidence="2">Whole aphids</tissue>
    </source>
</reference>
<sequence>MVIINNKTVRNIFGTMLFLLIFYVFSHSIRIYRLFFTIKSINTYNFTVNTFNYTTCFAILLLLCSNQITILIINTIFRKKNRLFIKHFIILLFSLFIYLFIYVFVLFYYYLLMIEIILYYEYLKYKNCTVKIVSLLIFLSYKISTSILFLINKAMTNSFFFCTLSFTIKSIEQ</sequence>
<keyword evidence="1" id="KW-0812">Transmembrane</keyword>
<accession>A0A6G0U836</accession>
<gene>
    <name evidence="2" type="ORF">AGLY_000831</name>
</gene>
<keyword evidence="1" id="KW-1133">Transmembrane helix</keyword>
<organism evidence="2 3">
    <name type="scientific">Aphis glycines</name>
    <name type="common">Soybean aphid</name>
    <dbReference type="NCBI Taxonomy" id="307491"/>
    <lineage>
        <taxon>Eukaryota</taxon>
        <taxon>Metazoa</taxon>
        <taxon>Ecdysozoa</taxon>
        <taxon>Arthropoda</taxon>
        <taxon>Hexapoda</taxon>
        <taxon>Insecta</taxon>
        <taxon>Pterygota</taxon>
        <taxon>Neoptera</taxon>
        <taxon>Paraneoptera</taxon>
        <taxon>Hemiptera</taxon>
        <taxon>Sternorrhyncha</taxon>
        <taxon>Aphidomorpha</taxon>
        <taxon>Aphidoidea</taxon>
        <taxon>Aphididae</taxon>
        <taxon>Aphidini</taxon>
        <taxon>Aphis</taxon>
        <taxon>Aphis</taxon>
    </lineage>
</organism>
<comment type="caution">
    <text evidence="2">The sequence shown here is derived from an EMBL/GenBank/DDBJ whole genome shotgun (WGS) entry which is preliminary data.</text>
</comment>
<dbReference type="Proteomes" id="UP000475862">
    <property type="component" value="Unassembled WGS sequence"/>
</dbReference>
<keyword evidence="1" id="KW-0472">Membrane</keyword>
<feature type="transmembrane region" description="Helical" evidence="1">
    <location>
        <begin position="132"/>
        <end position="151"/>
    </location>
</feature>
<evidence type="ECO:0000313" key="2">
    <source>
        <dbReference type="EMBL" id="KAE9545288.1"/>
    </source>
</evidence>
<dbReference type="EMBL" id="VYZN01000001">
    <property type="protein sequence ID" value="KAE9545288.1"/>
    <property type="molecule type" value="Genomic_DNA"/>
</dbReference>
<keyword evidence="3" id="KW-1185">Reference proteome</keyword>
<dbReference type="AlphaFoldDB" id="A0A6G0U836"/>
<evidence type="ECO:0000256" key="1">
    <source>
        <dbReference type="SAM" id="Phobius"/>
    </source>
</evidence>